<protein>
    <submittedName>
        <fullName evidence="3">PEP-CTERM sorting domain-containing protein</fullName>
    </submittedName>
</protein>
<sequence length="32" mass="3334">MRDPVTTNTVPAPGTLLLLGAALLAMGLQKRN</sequence>
<organism evidence="3 4">
    <name type="scientific">Dechloromonas agitata</name>
    <dbReference type="NCBI Taxonomy" id="73030"/>
    <lineage>
        <taxon>Bacteria</taxon>
        <taxon>Pseudomonadati</taxon>
        <taxon>Pseudomonadota</taxon>
        <taxon>Betaproteobacteria</taxon>
        <taxon>Rhodocyclales</taxon>
        <taxon>Azonexaceae</taxon>
        <taxon>Dechloromonas</taxon>
    </lineage>
</organism>
<name>A0A930G317_9RHOO</name>
<keyword evidence="1" id="KW-0812">Transmembrane</keyword>
<feature type="domain" description="Ice-binding protein C-terminal" evidence="2">
    <location>
        <begin position="9"/>
        <end position="31"/>
    </location>
</feature>
<dbReference type="EMBL" id="JABZMI010000441">
    <property type="protein sequence ID" value="MBF1166398.1"/>
    <property type="molecule type" value="Genomic_DNA"/>
</dbReference>
<evidence type="ECO:0000259" key="2">
    <source>
        <dbReference type="Pfam" id="PF07589"/>
    </source>
</evidence>
<dbReference type="Proteomes" id="UP000718593">
    <property type="component" value="Unassembled WGS sequence"/>
</dbReference>
<feature type="transmembrane region" description="Helical" evidence="1">
    <location>
        <begin position="12"/>
        <end position="28"/>
    </location>
</feature>
<keyword evidence="1" id="KW-0472">Membrane</keyword>
<gene>
    <name evidence="3" type="ORF">HXL68_15330</name>
</gene>
<proteinExistence type="predicted"/>
<reference evidence="3" key="1">
    <citation type="submission" date="2020-04" db="EMBL/GenBank/DDBJ databases">
        <title>Deep metagenomics examines the oral microbiome during advanced dental caries in children, revealing novel taxa and co-occurrences with host molecules.</title>
        <authorList>
            <person name="Baker J.L."/>
            <person name="Morton J.T."/>
            <person name="Dinis M."/>
            <person name="Alvarez R."/>
            <person name="Tran N.C."/>
            <person name="Knight R."/>
            <person name="Edlund A."/>
        </authorList>
    </citation>
    <scope>NUCLEOTIDE SEQUENCE</scope>
    <source>
        <strain evidence="3">JCVI_32_bin.24</strain>
    </source>
</reference>
<comment type="caution">
    <text evidence="3">The sequence shown here is derived from an EMBL/GenBank/DDBJ whole genome shotgun (WGS) entry which is preliminary data.</text>
</comment>
<keyword evidence="1" id="KW-1133">Transmembrane helix</keyword>
<dbReference type="Pfam" id="PF07589">
    <property type="entry name" value="PEP-CTERM"/>
    <property type="match status" value="1"/>
</dbReference>
<dbReference type="NCBIfam" id="TIGR02595">
    <property type="entry name" value="PEP_CTERM"/>
    <property type="match status" value="1"/>
</dbReference>
<evidence type="ECO:0000256" key="1">
    <source>
        <dbReference type="SAM" id="Phobius"/>
    </source>
</evidence>
<dbReference type="AlphaFoldDB" id="A0A930G317"/>
<evidence type="ECO:0000313" key="4">
    <source>
        <dbReference type="Proteomes" id="UP000718593"/>
    </source>
</evidence>
<accession>A0A930G317</accession>
<dbReference type="InterPro" id="IPR013424">
    <property type="entry name" value="Ice-binding_C"/>
</dbReference>
<evidence type="ECO:0000313" key="3">
    <source>
        <dbReference type="EMBL" id="MBF1166398.1"/>
    </source>
</evidence>